<dbReference type="InterPro" id="IPR036427">
    <property type="entry name" value="Bromodomain-like_sf"/>
</dbReference>
<evidence type="ECO:0000256" key="7">
    <source>
        <dbReference type="ARBA" id="ARBA00023242"/>
    </source>
</evidence>
<dbReference type="FunFam" id="2.30.30.490:FF:000015">
    <property type="entry name" value="Chromatin structure-remodeling complex subunit RSC1"/>
    <property type="match status" value="1"/>
</dbReference>
<dbReference type="EMBL" id="MU253977">
    <property type="protein sequence ID" value="KAG9243433.1"/>
    <property type="molecule type" value="Genomic_DNA"/>
</dbReference>
<dbReference type="Pfam" id="PF01426">
    <property type="entry name" value="BAH"/>
    <property type="match status" value="1"/>
</dbReference>
<sequence>MSARVITDGFSPEDSVVQTTEDTKMEDVQIEELPAPAGEPSVPIPAPAPTLVAAHPNRISKEEGKTIVEILGRFTAIKDEDDNELLQGFQRLVSKKSLPDYFEVIKEPIAFSTIRAKIIKKQYKNFREFVRDVAQIAHNAQVYNRPSAQIFSDAETLRALFRAELKKLVDAGTITAEIAELPYLGELPEFEDSPPPGPDDEEEEEADGDEDEDDDDDDEEEDVTDDDRPRKKRRGRRPSSSTAKKTELGDKEDPEAVKKRGRPPKVMTPMEARINNILKGLRKSKRGSDLMVLPFERLPDKIQMPEYYQEIKNPIAMDLIKKKAKRKKYQSVDQVIKDLTLLFDNAKSYNLPGSDIYKDANQLLREALVLAEQEKNKPDSDFVDEDGRLPVREILYNDEVWKVGDWIHIANLNDVTKPIVAQIYRTWQDPEGQKWINACWYYRPEQTVHRYEKHFFDHEVVKTGQYRDHKIEEVIDRCFVMFFTRYNKGRPRGFPADKEVYVCEARYNEEKYKLNKIKTWASCVPDEVRDKDYEMDLFDSPRKMKKVPSPIKHLLREDAKEDDPLPKPTWGVPNAPPIVGAVHKRPREANESPPPEPTPPPPSPKPTSAHQPVVKQQRRTYDETAGDIMMSGMALPLISEISQSPGPSQVTINNQYGQQFAQRPSASPAPQLQTQSSYGSQGGSMHLAMPQTPIYPAAQQQQSYQPHYSASTPVTANNISNYNYQQHTQTAPRPAMQHSSSHNSNNAYNPPRQVEVYTLSDQANASIPPDVREQFHRDEYGRVVFYTAPPVVANPIVEDQQDLGHSLRYLADKARSKEAEDKKRKERADELEQLANEKRKLIKENEHGEKQAMNRLKLQAIVAWSDDMDRGTDQLYMNMLGDDWETARKTDTVKLIAAQKESAARNAMFNANKEARRKKREEIPINGYRPM</sequence>
<feature type="region of interest" description="Disordered" evidence="10">
    <location>
        <begin position="659"/>
        <end position="689"/>
    </location>
</feature>
<evidence type="ECO:0000313" key="13">
    <source>
        <dbReference type="EMBL" id="KAG9243433.1"/>
    </source>
</evidence>
<feature type="compositionally biased region" description="Pro residues" evidence="10">
    <location>
        <begin position="592"/>
        <end position="605"/>
    </location>
</feature>
<keyword evidence="4" id="KW-0805">Transcription regulation</keyword>
<evidence type="ECO:0000259" key="11">
    <source>
        <dbReference type="PROSITE" id="PS50014"/>
    </source>
</evidence>
<dbReference type="Pfam" id="PF00439">
    <property type="entry name" value="Bromodomain"/>
    <property type="match status" value="2"/>
</dbReference>
<comment type="subcellular location">
    <subcellularLocation>
        <location evidence="1">Nucleus</location>
    </subcellularLocation>
</comment>
<dbReference type="SUPFAM" id="SSF47370">
    <property type="entry name" value="Bromodomain"/>
    <property type="match status" value="2"/>
</dbReference>
<dbReference type="InterPro" id="IPR043151">
    <property type="entry name" value="BAH_sf"/>
</dbReference>
<gene>
    <name evidence="13" type="ORF">BJ878DRAFT_118005</name>
</gene>
<dbReference type="InterPro" id="IPR001025">
    <property type="entry name" value="BAH_dom"/>
</dbReference>
<dbReference type="Proteomes" id="UP000887226">
    <property type="component" value="Unassembled WGS sequence"/>
</dbReference>
<dbReference type="PANTHER" id="PTHR16062">
    <property type="entry name" value="SWI/SNF-RELATED"/>
    <property type="match status" value="1"/>
</dbReference>
<dbReference type="GO" id="GO:0006338">
    <property type="term" value="P:chromatin remodeling"/>
    <property type="evidence" value="ECO:0007669"/>
    <property type="project" value="InterPro"/>
</dbReference>
<dbReference type="SMART" id="SM00439">
    <property type="entry name" value="BAH"/>
    <property type="match status" value="1"/>
</dbReference>
<evidence type="ECO:0000256" key="4">
    <source>
        <dbReference type="ARBA" id="ARBA00023015"/>
    </source>
</evidence>
<evidence type="ECO:0000256" key="5">
    <source>
        <dbReference type="ARBA" id="ARBA00023117"/>
    </source>
</evidence>
<proteinExistence type="predicted"/>
<dbReference type="PROSITE" id="PS50014">
    <property type="entry name" value="BROMODOMAIN_2"/>
    <property type="match status" value="2"/>
</dbReference>
<dbReference type="Gene3D" id="1.20.920.10">
    <property type="entry name" value="Bromodomain-like"/>
    <property type="match status" value="2"/>
</dbReference>
<evidence type="ECO:0000256" key="10">
    <source>
        <dbReference type="SAM" id="MobiDB-lite"/>
    </source>
</evidence>
<evidence type="ECO:0000256" key="9">
    <source>
        <dbReference type="SAM" id="Coils"/>
    </source>
</evidence>
<evidence type="ECO:0000256" key="6">
    <source>
        <dbReference type="ARBA" id="ARBA00023163"/>
    </source>
</evidence>
<dbReference type="PANTHER" id="PTHR16062:SF21">
    <property type="entry name" value="CHROMATIN STRUCTURE-REMODELING COMPLEX SUBUNIT RSC1-RELATED"/>
    <property type="match status" value="1"/>
</dbReference>
<protein>
    <submittedName>
        <fullName evidence="13">Uncharacterized protein</fullName>
    </submittedName>
</protein>
<feature type="coiled-coil region" evidence="9">
    <location>
        <begin position="817"/>
        <end position="851"/>
    </location>
</feature>
<feature type="domain" description="Bromo" evidence="11">
    <location>
        <begin position="287"/>
        <end position="357"/>
    </location>
</feature>
<evidence type="ECO:0000256" key="3">
    <source>
        <dbReference type="ARBA" id="ARBA00022853"/>
    </source>
</evidence>
<dbReference type="AlphaFoldDB" id="A0A9P8CDU8"/>
<feature type="compositionally biased region" description="Polar residues" evidence="10">
    <location>
        <begin position="659"/>
        <end position="670"/>
    </location>
</feature>
<comment type="caution">
    <text evidence="13">The sequence shown here is derived from an EMBL/GenBank/DDBJ whole genome shotgun (WGS) entry which is preliminary data.</text>
</comment>
<dbReference type="OrthoDB" id="1742084at2759"/>
<dbReference type="CDD" id="cd04717">
    <property type="entry name" value="BAH_polybromo"/>
    <property type="match status" value="1"/>
</dbReference>
<feature type="compositionally biased region" description="Acidic residues" evidence="10">
    <location>
        <begin position="188"/>
        <end position="225"/>
    </location>
</feature>
<evidence type="ECO:0000259" key="12">
    <source>
        <dbReference type="PROSITE" id="PS51038"/>
    </source>
</evidence>
<dbReference type="InterPro" id="IPR001487">
    <property type="entry name" value="Bromodomain"/>
</dbReference>
<organism evidence="13 14">
    <name type="scientific">Calycina marina</name>
    <dbReference type="NCBI Taxonomy" id="1763456"/>
    <lineage>
        <taxon>Eukaryota</taxon>
        <taxon>Fungi</taxon>
        <taxon>Dikarya</taxon>
        <taxon>Ascomycota</taxon>
        <taxon>Pezizomycotina</taxon>
        <taxon>Leotiomycetes</taxon>
        <taxon>Helotiales</taxon>
        <taxon>Pezizellaceae</taxon>
        <taxon>Calycina</taxon>
    </lineage>
</organism>
<dbReference type="FunFam" id="1.20.920.10:FF:000048">
    <property type="entry name" value="RSC complex subunit (RSC1), putative"/>
    <property type="match status" value="1"/>
</dbReference>
<dbReference type="InterPro" id="IPR037382">
    <property type="entry name" value="Rsc/polybromo"/>
</dbReference>
<evidence type="ECO:0000256" key="8">
    <source>
        <dbReference type="PROSITE-ProRule" id="PRU00035"/>
    </source>
</evidence>
<keyword evidence="9" id="KW-0175">Coiled coil</keyword>
<evidence type="ECO:0000313" key="14">
    <source>
        <dbReference type="Proteomes" id="UP000887226"/>
    </source>
</evidence>
<keyword evidence="7" id="KW-0539">Nucleus</keyword>
<keyword evidence="14" id="KW-1185">Reference proteome</keyword>
<keyword evidence="6" id="KW-0804">Transcription</keyword>
<evidence type="ECO:0000256" key="2">
    <source>
        <dbReference type="ARBA" id="ARBA00022737"/>
    </source>
</evidence>
<dbReference type="GO" id="GO:0016586">
    <property type="term" value="C:RSC-type complex"/>
    <property type="evidence" value="ECO:0007669"/>
    <property type="project" value="InterPro"/>
</dbReference>
<keyword evidence="2" id="KW-0677">Repeat</keyword>
<keyword evidence="3" id="KW-0156">Chromatin regulator</keyword>
<feature type="region of interest" description="Disordered" evidence="10">
    <location>
        <begin position="183"/>
        <end position="268"/>
    </location>
</feature>
<dbReference type="PROSITE" id="PS51038">
    <property type="entry name" value="BAH"/>
    <property type="match status" value="1"/>
</dbReference>
<feature type="domain" description="Bromo" evidence="11">
    <location>
        <begin position="81"/>
        <end position="151"/>
    </location>
</feature>
<accession>A0A9P8CDU8</accession>
<keyword evidence="5 8" id="KW-0103">Bromodomain</keyword>
<feature type="region of interest" description="Disordered" evidence="10">
    <location>
        <begin position="907"/>
        <end position="931"/>
    </location>
</feature>
<dbReference type="CDD" id="cd04369">
    <property type="entry name" value="Bromodomain"/>
    <property type="match status" value="1"/>
</dbReference>
<feature type="region of interest" description="Disordered" evidence="10">
    <location>
        <begin position="557"/>
        <end position="619"/>
    </location>
</feature>
<name>A0A9P8CDU8_9HELO</name>
<feature type="domain" description="BAH" evidence="12">
    <location>
        <begin position="399"/>
        <end position="518"/>
    </location>
</feature>
<dbReference type="SMART" id="SM00297">
    <property type="entry name" value="BROMO"/>
    <property type="match status" value="2"/>
</dbReference>
<dbReference type="Gene3D" id="2.30.30.490">
    <property type="match status" value="1"/>
</dbReference>
<dbReference type="GO" id="GO:0006368">
    <property type="term" value="P:transcription elongation by RNA polymerase II"/>
    <property type="evidence" value="ECO:0007669"/>
    <property type="project" value="TreeGrafter"/>
</dbReference>
<evidence type="ECO:0000256" key="1">
    <source>
        <dbReference type="ARBA" id="ARBA00004123"/>
    </source>
</evidence>
<feature type="region of interest" description="Disordered" evidence="10">
    <location>
        <begin position="727"/>
        <end position="750"/>
    </location>
</feature>
<reference evidence="13" key="1">
    <citation type="journal article" date="2021" name="IMA Fungus">
        <title>Genomic characterization of three marine fungi, including Emericellopsis atlantica sp. nov. with signatures of a generalist lifestyle and marine biomass degradation.</title>
        <authorList>
            <person name="Hagestad O.C."/>
            <person name="Hou L."/>
            <person name="Andersen J.H."/>
            <person name="Hansen E.H."/>
            <person name="Altermark B."/>
            <person name="Li C."/>
            <person name="Kuhnert E."/>
            <person name="Cox R.J."/>
            <person name="Crous P.W."/>
            <person name="Spatafora J.W."/>
            <person name="Lail K."/>
            <person name="Amirebrahimi M."/>
            <person name="Lipzen A."/>
            <person name="Pangilinan J."/>
            <person name="Andreopoulos W."/>
            <person name="Hayes R.D."/>
            <person name="Ng V."/>
            <person name="Grigoriev I.V."/>
            <person name="Jackson S.A."/>
            <person name="Sutton T.D.S."/>
            <person name="Dobson A.D.W."/>
            <person name="Rama T."/>
        </authorList>
    </citation>
    <scope>NUCLEOTIDE SEQUENCE</scope>
    <source>
        <strain evidence="13">TRa3180A</strain>
    </source>
</reference>
<feature type="compositionally biased region" description="Basic and acidic residues" evidence="10">
    <location>
        <begin position="244"/>
        <end position="258"/>
    </location>
</feature>
<dbReference type="GO" id="GO:0003682">
    <property type="term" value="F:chromatin binding"/>
    <property type="evidence" value="ECO:0007669"/>
    <property type="project" value="InterPro"/>
</dbReference>
<dbReference type="PRINTS" id="PR00503">
    <property type="entry name" value="BROMODOMAIN"/>
</dbReference>